<gene>
    <name evidence="2" type="ORF">CQW49_00375</name>
</gene>
<protein>
    <submittedName>
        <fullName evidence="2">Type II secretion system protein</fullName>
    </submittedName>
</protein>
<dbReference type="Proteomes" id="UP000230709">
    <property type="component" value="Chromosome"/>
</dbReference>
<evidence type="ECO:0000256" key="1">
    <source>
        <dbReference type="SAM" id="Phobius"/>
    </source>
</evidence>
<dbReference type="PROSITE" id="PS00409">
    <property type="entry name" value="PROKAR_NTER_METHYL"/>
    <property type="match status" value="1"/>
</dbReference>
<dbReference type="STRING" id="595536.GCA_000178815_00868"/>
<keyword evidence="1" id="KW-1133">Transmembrane helix</keyword>
<dbReference type="Pfam" id="PF07963">
    <property type="entry name" value="N_methyl"/>
    <property type="match status" value="1"/>
</dbReference>
<evidence type="ECO:0000313" key="3">
    <source>
        <dbReference type="Proteomes" id="UP000230709"/>
    </source>
</evidence>
<name>A0A2D2CV36_METT3</name>
<reference evidence="3" key="1">
    <citation type="submission" date="2017-10" db="EMBL/GenBank/DDBJ databases">
        <title>Completed PacBio SMRT sequence of Methylosinus trichosporium OB3b reveals presence of a third large plasmid.</title>
        <authorList>
            <person name="Charles T.C."/>
            <person name="Lynch M.D.J."/>
            <person name="Heil J.R."/>
            <person name="Cheng J."/>
        </authorList>
    </citation>
    <scope>NUCLEOTIDE SEQUENCE [LARGE SCALE GENOMIC DNA]</scope>
    <source>
        <strain evidence="3">OB3b</strain>
    </source>
</reference>
<accession>A0A2D2CV36</accession>
<dbReference type="InterPro" id="IPR012902">
    <property type="entry name" value="N_methyl_site"/>
</dbReference>
<organism evidence="2 3">
    <name type="scientific">Methylosinus trichosporium (strain ATCC 35070 / NCIMB 11131 / UNIQEM 75 / OB3b)</name>
    <dbReference type="NCBI Taxonomy" id="595536"/>
    <lineage>
        <taxon>Bacteria</taxon>
        <taxon>Pseudomonadati</taxon>
        <taxon>Pseudomonadota</taxon>
        <taxon>Alphaproteobacteria</taxon>
        <taxon>Hyphomicrobiales</taxon>
        <taxon>Methylocystaceae</taxon>
        <taxon>Methylosinus</taxon>
    </lineage>
</organism>
<dbReference type="KEGG" id="mtw:CQW49_00375"/>
<dbReference type="RefSeq" id="WP_003611227.1">
    <property type="nucleotide sequence ID" value="NZ_ADVE02000001.1"/>
</dbReference>
<proteinExistence type="predicted"/>
<keyword evidence="1" id="KW-0812">Transmembrane</keyword>
<keyword evidence="1" id="KW-0472">Membrane</keyword>
<dbReference type="AlphaFoldDB" id="A0A2D2CV36"/>
<dbReference type="EMBL" id="CP023737">
    <property type="protein sequence ID" value="ATQ66519.1"/>
    <property type="molecule type" value="Genomic_DNA"/>
</dbReference>
<keyword evidence="3" id="KW-1185">Reference proteome</keyword>
<evidence type="ECO:0000313" key="2">
    <source>
        <dbReference type="EMBL" id="ATQ66519.1"/>
    </source>
</evidence>
<sequence>MRRVLTACLAGIASLKARRGRRGGFTLIESLVAFVILTLAMGALMQGLGGGARNESRGDFLLRAARQGRSQLEALGAATPLAAGETSGRYGDGLVWRLVVSPVRSVAAADGNGRTTAFLARLTVRRPGGAPGQDQLTLTTIKLAVAKPRQ</sequence>
<feature type="transmembrane region" description="Helical" evidence="1">
    <location>
        <begin position="27"/>
        <end position="48"/>
    </location>
</feature>